<evidence type="ECO:0000259" key="5">
    <source>
        <dbReference type="SMART" id="SM00226"/>
    </source>
</evidence>
<keyword evidence="2 6" id="KW-0378">Hydrolase</keyword>
<accession>A0A7Z0GK99</accession>
<organism evidence="6 7">
    <name type="scientific">Nesterenkonia xinjiangensis</name>
    <dbReference type="NCBI Taxonomy" id="225327"/>
    <lineage>
        <taxon>Bacteria</taxon>
        <taxon>Bacillati</taxon>
        <taxon>Actinomycetota</taxon>
        <taxon>Actinomycetes</taxon>
        <taxon>Micrococcales</taxon>
        <taxon>Micrococcaceae</taxon>
        <taxon>Nesterenkonia</taxon>
    </lineage>
</organism>
<dbReference type="SUPFAM" id="SSF52788">
    <property type="entry name" value="Phosphotyrosine protein phosphatases I"/>
    <property type="match status" value="1"/>
</dbReference>
<dbReference type="InterPro" id="IPR050438">
    <property type="entry name" value="LMW_PTPase"/>
</dbReference>
<dbReference type="RefSeq" id="WP_179540793.1">
    <property type="nucleotide sequence ID" value="NZ_BAAALL010000004.1"/>
</dbReference>
<dbReference type="AlphaFoldDB" id="A0A7Z0GK99"/>
<dbReference type="GO" id="GO:0004725">
    <property type="term" value="F:protein tyrosine phosphatase activity"/>
    <property type="evidence" value="ECO:0007669"/>
    <property type="project" value="UniProtKB-EC"/>
</dbReference>
<protein>
    <submittedName>
        <fullName evidence="6">Protein-tyrosine phosphatase</fullName>
        <ecNumber evidence="6">3.1.3.48</ecNumber>
    </submittedName>
</protein>
<keyword evidence="7" id="KW-1185">Reference proteome</keyword>
<evidence type="ECO:0000256" key="3">
    <source>
        <dbReference type="ARBA" id="ARBA00022912"/>
    </source>
</evidence>
<dbReference type="Pfam" id="PF01451">
    <property type="entry name" value="LMWPc"/>
    <property type="match status" value="1"/>
</dbReference>
<keyword evidence="3" id="KW-0904">Protein phosphatase</keyword>
<dbReference type="Proteomes" id="UP000535437">
    <property type="component" value="Unassembled WGS sequence"/>
</dbReference>
<dbReference type="EC" id="3.1.3.48" evidence="6"/>
<dbReference type="InterPro" id="IPR017867">
    <property type="entry name" value="Tyr_phospatase_low_mol_wt"/>
</dbReference>
<name>A0A7Z0GK99_9MICC</name>
<dbReference type="PRINTS" id="PR00719">
    <property type="entry name" value="LMWPTPASE"/>
</dbReference>
<dbReference type="Gene3D" id="3.40.50.2300">
    <property type="match status" value="1"/>
</dbReference>
<evidence type="ECO:0000256" key="2">
    <source>
        <dbReference type="ARBA" id="ARBA00022801"/>
    </source>
</evidence>
<evidence type="ECO:0000256" key="4">
    <source>
        <dbReference type="PIRSR" id="PIRSR617867-1"/>
    </source>
</evidence>
<evidence type="ECO:0000313" key="7">
    <source>
        <dbReference type="Proteomes" id="UP000535437"/>
    </source>
</evidence>
<evidence type="ECO:0000256" key="1">
    <source>
        <dbReference type="ARBA" id="ARBA00011063"/>
    </source>
</evidence>
<feature type="active site" description="Nucleophile" evidence="4">
    <location>
        <position position="11"/>
    </location>
</feature>
<feature type="domain" description="Phosphotyrosine protein phosphatase I" evidence="5">
    <location>
        <begin position="5"/>
        <end position="196"/>
    </location>
</feature>
<evidence type="ECO:0000313" key="6">
    <source>
        <dbReference type="EMBL" id="NYJ77288.1"/>
    </source>
</evidence>
<dbReference type="SMART" id="SM00226">
    <property type="entry name" value="LMWPc"/>
    <property type="match status" value="1"/>
</dbReference>
<dbReference type="EMBL" id="JACCFY010000001">
    <property type="protein sequence ID" value="NYJ77288.1"/>
    <property type="molecule type" value="Genomic_DNA"/>
</dbReference>
<dbReference type="InterPro" id="IPR036196">
    <property type="entry name" value="Ptyr_pPase_sf"/>
</dbReference>
<dbReference type="PANTHER" id="PTHR11717:SF31">
    <property type="entry name" value="LOW MOLECULAR WEIGHT PROTEIN-TYROSINE-PHOSPHATASE ETP-RELATED"/>
    <property type="match status" value="1"/>
</dbReference>
<feature type="active site" evidence="4">
    <location>
        <position position="17"/>
    </location>
</feature>
<dbReference type="InterPro" id="IPR023485">
    <property type="entry name" value="Ptyr_pPase"/>
</dbReference>
<comment type="caution">
    <text evidence="6">The sequence shown here is derived from an EMBL/GenBank/DDBJ whole genome shotgun (WGS) entry which is preliminary data.</text>
</comment>
<gene>
    <name evidence="6" type="ORF">HNR09_000699</name>
</gene>
<dbReference type="PANTHER" id="PTHR11717">
    <property type="entry name" value="LOW MOLECULAR WEIGHT PROTEIN TYROSINE PHOSPHATASE"/>
    <property type="match status" value="1"/>
</dbReference>
<comment type="similarity">
    <text evidence="1">Belongs to the low molecular weight phosphotyrosine protein phosphatase family.</text>
</comment>
<sequence length="199" mass="21739">MTQDYTVLTVCTGNICRSPAMERLIAHVFGDAVEEGLHVHSGGTFAHDGEDMQPPMKRRVEEYGAEAGDFTARQVTASMVEEADLILTATREHVDDVLAEVPGARARTFTVRELGRLLEHLRSLGEAKERIDELVGEGASSRDRLAAVVPLLDEARRGAGGPGPEGDVVDPYMLPEDVYDESFRQISEPIEALAAVIRR</sequence>
<proteinExistence type="inferred from homology"/>
<reference evidence="6 7" key="1">
    <citation type="submission" date="2020-07" db="EMBL/GenBank/DDBJ databases">
        <title>Sequencing the genomes of 1000 actinobacteria strains.</title>
        <authorList>
            <person name="Klenk H.-P."/>
        </authorList>
    </citation>
    <scope>NUCLEOTIDE SEQUENCE [LARGE SCALE GENOMIC DNA]</scope>
    <source>
        <strain evidence="6 7">DSM 15475</strain>
    </source>
</reference>